<dbReference type="InterPro" id="IPR012464">
    <property type="entry name" value="DUF1676"/>
</dbReference>
<feature type="transmembrane region" description="Helical" evidence="1">
    <location>
        <begin position="160"/>
        <end position="178"/>
    </location>
</feature>
<keyword evidence="1" id="KW-0472">Membrane</keyword>
<evidence type="ECO:0000313" key="3">
    <source>
        <dbReference type="Proteomes" id="UP001152759"/>
    </source>
</evidence>
<gene>
    <name evidence="2" type="ORF">BEMITA_LOCUS7438</name>
</gene>
<evidence type="ECO:0000313" key="2">
    <source>
        <dbReference type="EMBL" id="CAH0770578.1"/>
    </source>
</evidence>
<dbReference type="Proteomes" id="UP001152759">
    <property type="component" value="Chromosome 4"/>
</dbReference>
<keyword evidence="3" id="KW-1185">Reference proteome</keyword>
<dbReference type="PANTHER" id="PTHR21879:SF9">
    <property type="entry name" value="OSIRIS 16"/>
    <property type="match status" value="1"/>
</dbReference>
<protein>
    <submittedName>
        <fullName evidence="2">Uncharacterized protein</fullName>
    </submittedName>
</protein>
<evidence type="ECO:0000256" key="1">
    <source>
        <dbReference type="SAM" id="Phobius"/>
    </source>
</evidence>
<dbReference type="GO" id="GO:0016020">
    <property type="term" value="C:membrane"/>
    <property type="evidence" value="ECO:0007669"/>
    <property type="project" value="TreeGrafter"/>
</dbReference>
<keyword evidence="1" id="KW-0812">Transmembrane</keyword>
<dbReference type="Pfam" id="PF07898">
    <property type="entry name" value="DUF1676"/>
    <property type="match status" value="1"/>
</dbReference>
<proteinExistence type="predicted"/>
<dbReference type="AlphaFoldDB" id="A0A9P0G0J0"/>
<reference evidence="2" key="1">
    <citation type="submission" date="2021-12" db="EMBL/GenBank/DDBJ databases">
        <authorList>
            <person name="King R."/>
        </authorList>
    </citation>
    <scope>NUCLEOTIDE SEQUENCE</scope>
</reference>
<organism evidence="2 3">
    <name type="scientific">Bemisia tabaci</name>
    <name type="common">Sweetpotato whitefly</name>
    <name type="synonym">Aleurodes tabaci</name>
    <dbReference type="NCBI Taxonomy" id="7038"/>
    <lineage>
        <taxon>Eukaryota</taxon>
        <taxon>Metazoa</taxon>
        <taxon>Ecdysozoa</taxon>
        <taxon>Arthropoda</taxon>
        <taxon>Hexapoda</taxon>
        <taxon>Insecta</taxon>
        <taxon>Pterygota</taxon>
        <taxon>Neoptera</taxon>
        <taxon>Paraneoptera</taxon>
        <taxon>Hemiptera</taxon>
        <taxon>Sternorrhyncha</taxon>
        <taxon>Aleyrodoidea</taxon>
        <taxon>Aleyrodidae</taxon>
        <taxon>Aleyrodinae</taxon>
        <taxon>Bemisia</taxon>
    </lineage>
</organism>
<accession>A0A9P0G0J0</accession>
<dbReference type="EMBL" id="OU963865">
    <property type="protein sequence ID" value="CAH0770578.1"/>
    <property type="molecule type" value="Genomic_DNA"/>
</dbReference>
<dbReference type="PANTHER" id="PTHR21879">
    <property type="entry name" value="FI03362P-RELATED-RELATED"/>
    <property type="match status" value="1"/>
</dbReference>
<keyword evidence="1" id="KW-1133">Transmembrane helix</keyword>
<name>A0A9P0G0J0_BEMTA</name>
<sequence length="258" mass="28300">MTAETPRSESVTNASDIVQQIIDKQCDVEYNVVCVKLDVLRILETLDEKNQYEILPGVTIHKRNSTAQPLRLPPELVATLSAQGSLDTTRSLEDLDDYLVAKVDRYLDAFSISLDYLDSKPVATLKQFGEDIFSTFFTSSPKGRLMKASKLARRKGNNNLAWWAAGTMAAMGASSLIMLTGKALMLSILSLILSAGSAWRQFGLGGIGGRLTNCGGALIDVNGRHDVLGGRKNLMDEDQILNAYRAQVKEIYPSYTPH</sequence>